<dbReference type="RefSeq" id="WP_131269478.1">
    <property type="nucleotide sequence ID" value="NZ_JDSO01000112.1"/>
</dbReference>
<dbReference type="EMBL" id="JDSO01000112">
    <property type="protein sequence ID" value="KDB46234.1"/>
    <property type="molecule type" value="Genomic_DNA"/>
</dbReference>
<dbReference type="AlphaFoldDB" id="A0A836MBE6"/>
<sequence>MMNVSAWTETLRNQMIAVHKSQCLPKNRDEWLLLRERWNRYTAEHRAFVLRVAGIEGNFPLERYSDTQKRAIATAIADVNAFAKADFALISRIRKFWRDLEKGD</sequence>
<gene>
    <name evidence="1" type="ORF">HPS10_08305</name>
</gene>
<comment type="caution">
    <text evidence="1">The sequence shown here is derived from an EMBL/GenBank/DDBJ whole genome shotgun (WGS) entry which is preliminary data.</text>
</comment>
<dbReference type="Proteomes" id="UP000027036">
    <property type="component" value="Unassembled WGS sequence"/>
</dbReference>
<reference evidence="1 2" key="1">
    <citation type="submission" date="2014-02" db="EMBL/GenBank/DDBJ databases">
        <title>Comparative genomics of Haemophilus parasuis isolated from pig lungs.</title>
        <authorList>
            <person name="Kittichotirat W."/>
            <person name="Bumgarner R.E."/>
            <person name="Lawrence P."/>
        </authorList>
    </citation>
    <scope>NUCLEOTIDE SEQUENCE [LARGE SCALE GENOMIC DNA]</scope>
    <source>
        <strain evidence="1 2">HPS10</strain>
    </source>
</reference>
<evidence type="ECO:0000313" key="1">
    <source>
        <dbReference type="EMBL" id="KDB46234.1"/>
    </source>
</evidence>
<name>A0A836MBE6_GLAPU</name>
<evidence type="ECO:0000313" key="2">
    <source>
        <dbReference type="Proteomes" id="UP000027036"/>
    </source>
</evidence>
<protein>
    <submittedName>
        <fullName evidence="1">Uncharacterized protein</fullName>
    </submittedName>
</protein>
<accession>A0A836MBE6</accession>
<proteinExistence type="predicted"/>
<organism evidence="1 2">
    <name type="scientific">Glaesserella parasuis HPS10</name>
    <dbReference type="NCBI Taxonomy" id="1450514"/>
    <lineage>
        <taxon>Bacteria</taxon>
        <taxon>Pseudomonadati</taxon>
        <taxon>Pseudomonadota</taxon>
        <taxon>Gammaproteobacteria</taxon>
        <taxon>Pasteurellales</taxon>
        <taxon>Pasteurellaceae</taxon>
        <taxon>Glaesserella</taxon>
    </lineage>
</organism>